<dbReference type="EC" id="3.4.19.12" evidence="6"/>
<dbReference type="PROSITE" id="PS00972">
    <property type="entry name" value="USP_1"/>
    <property type="match status" value="1"/>
</dbReference>
<dbReference type="PROSITE" id="PS50053">
    <property type="entry name" value="UBIQUITIN_2"/>
    <property type="match status" value="1"/>
</dbReference>
<keyword evidence="3 6" id="KW-0833">Ubl conjugation pathway</keyword>
<feature type="region of interest" description="Disordered" evidence="7">
    <location>
        <begin position="377"/>
        <end position="433"/>
    </location>
</feature>
<organism evidence="10 11">
    <name type="scientific">Dendrothele bispora (strain CBS 962.96)</name>
    <dbReference type="NCBI Taxonomy" id="1314807"/>
    <lineage>
        <taxon>Eukaryota</taxon>
        <taxon>Fungi</taxon>
        <taxon>Dikarya</taxon>
        <taxon>Basidiomycota</taxon>
        <taxon>Agaricomycotina</taxon>
        <taxon>Agaricomycetes</taxon>
        <taxon>Agaricomycetidae</taxon>
        <taxon>Agaricales</taxon>
        <taxon>Agaricales incertae sedis</taxon>
        <taxon>Dendrothele</taxon>
    </lineage>
</organism>
<dbReference type="Gene3D" id="3.90.70.10">
    <property type="entry name" value="Cysteine proteinases"/>
    <property type="match status" value="1"/>
</dbReference>
<evidence type="ECO:0000256" key="2">
    <source>
        <dbReference type="ARBA" id="ARBA00022670"/>
    </source>
</evidence>
<evidence type="ECO:0000256" key="7">
    <source>
        <dbReference type="SAM" id="MobiDB-lite"/>
    </source>
</evidence>
<dbReference type="GO" id="GO:0016579">
    <property type="term" value="P:protein deubiquitination"/>
    <property type="evidence" value="ECO:0007669"/>
    <property type="project" value="InterPro"/>
</dbReference>
<dbReference type="GO" id="GO:0061136">
    <property type="term" value="P:regulation of proteasomal protein catabolic process"/>
    <property type="evidence" value="ECO:0007669"/>
    <property type="project" value="TreeGrafter"/>
</dbReference>
<dbReference type="InterPro" id="IPR001394">
    <property type="entry name" value="Peptidase_C19_UCH"/>
</dbReference>
<comment type="similarity">
    <text evidence="6">Belongs to the peptidase C19 family.</text>
</comment>
<feature type="compositionally biased region" description="Low complexity" evidence="7">
    <location>
        <begin position="390"/>
        <end position="408"/>
    </location>
</feature>
<evidence type="ECO:0000259" key="8">
    <source>
        <dbReference type="PROSITE" id="PS50053"/>
    </source>
</evidence>
<keyword evidence="5 6" id="KW-0788">Thiol protease</keyword>
<dbReference type="PANTHER" id="PTHR43982:SF1">
    <property type="entry name" value="UBIQUITIN CARBOXYL-TERMINAL HYDROLASE 14"/>
    <property type="match status" value="1"/>
</dbReference>
<dbReference type="Gene3D" id="3.10.20.90">
    <property type="entry name" value="Phosphatidylinositol 3-kinase Catalytic Subunit, Chain A, domain 1"/>
    <property type="match status" value="1"/>
</dbReference>
<feature type="domain" description="USP" evidence="9">
    <location>
        <begin position="105"/>
        <end position="553"/>
    </location>
</feature>
<dbReference type="InterPro" id="IPR028889">
    <property type="entry name" value="USP"/>
</dbReference>
<accession>A0A4V4HHQ1</accession>
<dbReference type="SUPFAM" id="SSF54001">
    <property type="entry name" value="Cysteine proteinases"/>
    <property type="match status" value="1"/>
</dbReference>
<dbReference type="SUPFAM" id="SSF54236">
    <property type="entry name" value="Ubiquitin-like"/>
    <property type="match status" value="1"/>
</dbReference>
<dbReference type="AlphaFoldDB" id="A0A4V4HHQ1"/>
<dbReference type="SMART" id="SM00213">
    <property type="entry name" value="UBQ"/>
    <property type="match status" value="1"/>
</dbReference>
<proteinExistence type="inferred from homology"/>
<dbReference type="InterPro" id="IPR029071">
    <property type="entry name" value="Ubiquitin-like_domsf"/>
</dbReference>
<dbReference type="GO" id="GO:0070628">
    <property type="term" value="F:proteasome binding"/>
    <property type="evidence" value="ECO:0007669"/>
    <property type="project" value="TreeGrafter"/>
</dbReference>
<evidence type="ECO:0000256" key="5">
    <source>
        <dbReference type="ARBA" id="ARBA00022807"/>
    </source>
</evidence>
<dbReference type="EMBL" id="ML179066">
    <property type="protein sequence ID" value="THV03496.1"/>
    <property type="molecule type" value="Genomic_DNA"/>
</dbReference>
<dbReference type="InterPro" id="IPR000626">
    <property type="entry name" value="Ubiquitin-like_dom"/>
</dbReference>
<sequence length="555" mass="60052">MAPLAVNIKHAGKTHAVQLDPELPPGAFKEAIYQATGIPVDRLKVMVKGGVLKDDSNWAKIAPKAGQTFMVIGTAGELPKPPENPVMFLEDMDEEELAGALDKPVGLVNLGNTCYMNSTVQALRSIPELQVALGVPPSTASVPTSSSAPLPAAMRNLYANMTRTTDAINPTAFLNVLRQVNPQFAERDRSGKMAGMMAGYSQQDAEECYSTILNGLREVDIPDSLVPPAAASAARTKFIDQYLMGEIRRELASPEAPEEAPSISTERIMKIECNITSQTNYMHSGITGALNSTLDKMSPTLNRTATYTQTSRLTRLPSYLTVHMVRFAWKADVQKKAKVMRKVKFPTTYDALDLVTPELKAKLLPASRRLQEIEKERAERRKVRKRTKNVASSSSAAAPVASDDIPAATSDSAEAEGAGSRTELAPGELEDENVYREKERIELENLADAGVKADVGASWSGLYELVAIITHKGAAADSGHYMAYVKKSVFSSPPPTLYSGPAASSGSTTNPSNDEDWYKFDDDKVSVFPKEKLATLDGGGEDSSAYVLLYKSKLT</sequence>
<reference evidence="10 11" key="1">
    <citation type="journal article" date="2019" name="Nat. Ecol. Evol.">
        <title>Megaphylogeny resolves global patterns of mushroom evolution.</title>
        <authorList>
            <person name="Varga T."/>
            <person name="Krizsan K."/>
            <person name="Foldi C."/>
            <person name="Dima B."/>
            <person name="Sanchez-Garcia M."/>
            <person name="Sanchez-Ramirez S."/>
            <person name="Szollosi G.J."/>
            <person name="Szarkandi J.G."/>
            <person name="Papp V."/>
            <person name="Albert L."/>
            <person name="Andreopoulos W."/>
            <person name="Angelini C."/>
            <person name="Antonin V."/>
            <person name="Barry K.W."/>
            <person name="Bougher N.L."/>
            <person name="Buchanan P."/>
            <person name="Buyck B."/>
            <person name="Bense V."/>
            <person name="Catcheside P."/>
            <person name="Chovatia M."/>
            <person name="Cooper J."/>
            <person name="Damon W."/>
            <person name="Desjardin D."/>
            <person name="Finy P."/>
            <person name="Geml J."/>
            <person name="Haridas S."/>
            <person name="Hughes K."/>
            <person name="Justo A."/>
            <person name="Karasinski D."/>
            <person name="Kautmanova I."/>
            <person name="Kiss B."/>
            <person name="Kocsube S."/>
            <person name="Kotiranta H."/>
            <person name="LaButti K.M."/>
            <person name="Lechner B.E."/>
            <person name="Liimatainen K."/>
            <person name="Lipzen A."/>
            <person name="Lukacs Z."/>
            <person name="Mihaltcheva S."/>
            <person name="Morgado L.N."/>
            <person name="Niskanen T."/>
            <person name="Noordeloos M.E."/>
            <person name="Ohm R.A."/>
            <person name="Ortiz-Santana B."/>
            <person name="Ovrebo C."/>
            <person name="Racz N."/>
            <person name="Riley R."/>
            <person name="Savchenko A."/>
            <person name="Shiryaev A."/>
            <person name="Soop K."/>
            <person name="Spirin V."/>
            <person name="Szebenyi C."/>
            <person name="Tomsovsky M."/>
            <person name="Tulloss R.E."/>
            <person name="Uehling J."/>
            <person name="Grigoriev I.V."/>
            <person name="Vagvolgyi C."/>
            <person name="Papp T."/>
            <person name="Martin F.M."/>
            <person name="Miettinen O."/>
            <person name="Hibbett D.S."/>
            <person name="Nagy L.G."/>
        </authorList>
    </citation>
    <scope>NUCLEOTIDE SEQUENCE [LARGE SCALE GENOMIC DNA]</scope>
    <source>
        <strain evidence="10 11">CBS 962.96</strain>
    </source>
</reference>
<evidence type="ECO:0000256" key="6">
    <source>
        <dbReference type="RuleBase" id="RU366025"/>
    </source>
</evidence>
<evidence type="ECO:0000256" key="4">
    <source>
        <dbReference type="ARBA" id="ARBA00022801"/>
    </source>
</evidence>
<dbReference type="InterPro" id="IPR044635">
    <property type="entry name" value="UBP14-like"/>
</dbReference>
<dbReference type="PROSITE" id="PS50235">
    <property type="entry name" value="USP_3"/>
    <property type="match status" value="1"/>
</dbReference>
<dbReference type="InterPro" id="IPR018200">
    <property type="entry name" value="USP_CS"/>
</dbReference>
<evidence type="ECO:0000256" key="1">
    <source>
        <dbReference type="ARBA" id="ARBA00000707"/>
    </source>
</evidence>
<comment type="catalytic activity">
    <reaction evidence="1 6">
        <text>Thiol-dependent hydrolysis of ester, thioester, amide, peptide and isopeptide bonds formed by the C-terminal Gly of ubiquitin (a 76-residue protein attached to proteins as an intracellular targeting signal).</text>
        <dbReference type="EC" id="3.4.19.12"/>
    </reaction>
</comment>
<protein>
    <recommendedName>
        <fullName evidence="6">Ubiquitin carboxyl-terminal hydrolase</fullName>
        <ecNumber evidence="6">3.4.19.12</ecNumber>
    </recommendedName>
</protein>
<feature type="domain" description="Ubiquitin-like" evidence="8">
    <location>
        <begin position="4"/>
        <end position="72"/>
    </location>
</feature>
<keyword evidence="4 6" id="KW-0378">Hydrolase</keyword>
<dbReference type="PANTHER" id="PTHR43982">
    <property type="entry name" value="UBIQUITIN CARBOXYL-TERMINAL HYDROLASE"/>
    <property type="match status" value="1"/>
</dbReference>
<evidence type="ECO:0000313" key="10">
    <source>
        <dbReference type="EMBL" id="THV03496.1"/>
    </source>
</evidence>
<dbReference type="PROSITE" id="PS00973">
    <property type="entry name" value="USP_2"/>
    <property type="match status" value="1"/>
</dbReference>
<keyword evidence="11" id="KW-1185">Reference proteome</keyword>
<evidence type="ECO:0000259" key="9">
    <source>
        <dbReference type="PROSITE" id="PS50235"/>
    </source>
</evidence>
<dbReference type="GO" id="GO:0043161">
    <property type="term" value="P:proteasome-mediated ubiquitin-dependent protein catabolic process"/>
    <property type="evidence" value="ECO:0007669"/>
    <property type="project" value="InterPro"/>
</dbReference>
<dbReference type="GO" id="GO:0004843">
    <property type="term" value="F:cysteine-type deubiquitinase activity"/>
    <property type="evidence" value="ECO:0007669"/>
    <property type="project" value="UniProtKB-UniRule"/>
</dbReference>
<dbReference type="Pfam" id="PF00443">
    <property type="entry name" value="UCH"/>
    <property type="match status" value="1"/>
</dbReference>
<dbReference type="OrthoDB" id="333239at2759"/>
<dbReference type="InterPro" id="IPR038765">
    <property type="entry name" value="Papain-like_cys_pep_sf"/>
</dbReference>
<dbReference type="Proteomes" id="UP000297245">
    <property type="component" value="Unassembled WGS sequence"/>
</dbReference>
<dbReference type="CDD" id="cd16104">
    <property type="entry name" value="Ubl_USP14_like"/>
    <property type="match status" value="1"/>
</dbReference>
<evidence type="ECO:0000313" key="11">
    <source>
        <dbReference type="Proteomes" id="UP000297245"/>
    </source>
</evidence>
<evidence type="ECO:0000256" key="3">
    <source>
        <dbReference type="ARBA" id="ARBA00022786"/>
    </source>
</evidence>
<gene>
    <name evidence="10" type="ORF">K435DRAFT_827085</name>
</gene>
<dbReference type="Pfam" id="PF00240">
    <property type="entry name" value="ubiquitin"/>
    <property type="match status" value="1"/>
</dbReference>
<name>A0A4V4HHQ1_DENBC</name>
<keyword evidence="2 6" id="KW-0645">Protease</keyword>